<dbReference type="RefSeq" id="WP_179754059.1">
    <property type="nucleotide sequence ID" value="NZ_JACCBU010000001.1"/>
</dbReference>
<dbReference type="GO" id="GO:0003700">
    <property type="term" value="F:DNA-binding transcription factor activity"/>
    <property type="evidence" value="ECO:0007669"/>
    <property type="project" value="InterPro"/>
</dbReference>
<dbReference type="CDD" id="cd00090">
    <property type="entry name" value="HTH_ARSR"/>
    <property type="match status" value="1"/>
</dbReference>
<evidence type="ECO:0000313" key="6">
    <source>
        <dbReference type="Proteomes" id="UP000569914"/>
    </source>
</evidence>
<dbReference type="InterPro" id="IPR011991">
    <property type="entry name" value="ArsR-like_HTH"/>
</dbReference>
<evidence type="ECO:0000256" key="1">
    <source>
        <dbReference type="ARBA" id="ARBA00023015"/>
    </source>
</evidence>
<dbReference type="Proteomes" id="UP000569914">
    <property type="component" value="Unassembled WGS sequence"/>
</dbReference>
<dbReference type="AlphaFoldDB" id="A0A7Y9I9U3"/>
<dbReference type="SMART" id="SM00418">
    <property type="entry name" value="HTH_ARSR"/>
    <property type="match status" value="1"/>
</dbReference>
<organism evidence="5 6">
    <name type="scientific">Microlunatus parietis</name>
    <dbReference type="NCBI Taxonomy" id="682979"/>
    <lineage>
        <taxon>Bacteria</taxon>
        <taxon>Bacillati</taxon>
        <taxon>Actinomycetota</taxon>
        <taxon>Actinomycetes</taxon>
        <taxon>Propionibacteriales</taxon>
        <taxon>Propionibacteriaceae</taxon>
        <taxon>Microlunatus</taxon>
    </lineage>
</organism>
<dbReference type="InterPro" id="IPR051081">
    <property type="entry name" value="HTH_MetalResp_TranReg"/>
</dbReference>
<dbReference type="NCBIfam" id="NF033788">
    <property type="entry name" value="HTH_metalloreg"/>
    <property type="match status" value="1"/>
</dbReference>
<comment type="caution">
    <text evidence="5">The sequence shown here is derived from an EMBL/GenBank/DDBJ whole genome shotgun (WGS) entry which is preliminary data.</text>
</comment>
<keyword evidence="3" id="KW-0804">Transcription</keyword>
<feature type="domain" description="HTH arsR-type" evidence="4">
    <location>
        <begin position="1"/>
        <end position="101"/>
    </location>
</feature>
<dbReference type="Gene3D" id="1.10.10.10">
    <property type="entry name" value="Winged helix-like DNA-binding domain superfamily/Winged helix DNA-binding domain"/>
    <property type="match status" value="1"/>
</dbReference>
<evidence type="ECO:0000259" key="4">
    <source>
        <dbReference type="PROSITE" id="PS50987"/>
    </source>
</evidence>
<dbReference type="GO" id="GO:0003677">
    <property type="term" value="F:DNA binding"/>
    <property type="evidence" value="ECO:0007669"/>
    <property type="project" value="UniProtKB-KW"/>
</dbReference>
<dbReference type="InterPro" id="IPR001845">
    <property type="entry name" value="HTH_ArsR_DNA-bd_dom"/>
</dbReference>
<evidence type="ECO:0000256" key="3">
    <source>
        <dbReference type="ARBA" id="ARBA00023163"/>
    </source>
</evidence>
<dbReference type="EMBL" id="JACCBU010000001">
    <property type="protein sequence ID" value="NYE72924.1"/>
    <property type="molecule type" value="Genomic_DNA"/>
</dbReference>
<keyword evidence="6" id="KW-1185">Reference proteome</keyword>
<dbReference type="PRINTS" id="PR00778">
    <property type="entry name" value="HTHARSR"/>
</dbReference>
<sequence>MAALDVLADPSRRHIVELVSGGELNASAIAAHFDFSRPAVSQHLAILVDGGVLDVRRAGTRRYFRLNPASLTEAGDWLQAQASRWTRVLDALESALDEGEI</sequence>
<dbReference type="InterPro" id="IPR036390">
    <property type="entry name" value="WH_DNA-bd_sf"/>
</dbReference>
<keyword evidence="2 5" id="KW-0238">DNA-binding</keyword>
<dbReference type="Pfam" id="PF01022">
    <property type="entry name" value="HTH_5"/>
    <property type="match status" value="1"/>
</dbReference>
<dbReference type="InterPro" id="IPR036388">
    <property type="entry name" value="WH-like_DNA-bd_sf"/>
</dbReference>
<protein>
    <submittedName>
        <fullName evidence="5">DNA-binding transcriptional ArsR family regulator</fullName>
    </submittedName>
</protein>
<dbReference type="PROSITE" id="PS50987">
    <property type="entry name" value="HTH_ARSR_2"/>
    <property type="match status" value="1"/>
</dbReference>
<evidence type="ECO:0000256" key="2">
    <source>
        <dbReference type="ARBA" id="ARBA00023125"/>
    </source>
</evidence>
<gene>
    <name evidence="5" type="ORF">BKA15_004253</name>
</gene>
<name>A0A7Y9I9U3_9ACTN</name>
<reference evidence="5 6" key="1">
    <citation type="submission" date="2020-07" db="EMBL/GenBank/DDBJ databases">
        <title>Sequencing the genomes of 1000 actinobacteria strains.</title>
        <authorList>
            <person name="Klenk H.-P."/>
        </authorList>
    </citation>
    <scope>NUCLEOTIDE SEQUENCE [LARGE SCALE GENOMIC DNA]</scope>
    <source>
        <strain evidence="5 6">DSM 22083</strain>
    </source>
</reference>
<evidence type="ECO:0000313" key="5">
    <source>
        <dbReference type="EMBL" id="NYE72924.1"/>
    </source>
</evidence>
<dbReference type="PANTHER" id="PTHR33154">
    <property type="entry name" value="TRANSCRIPTIONAL REGULATOR, ARSR FAMILY"/>
    <property type="match status" value="1"/>
</dbReference>
<dbReference type="SUPFAM" id="SSF46785">
    <property type="entry name" value="Winged helix' DNA-binding domain"/>
    <property type="match status" value="1"/>
</dbReference>
<keyword evidence="1" id="KW-0805">Transcription regulation</keyword>
<proteinExistence type="predicted"/>
<accession>A0A7Y9I9U3</accession>
<dbReference type="PANTHER" id="PTHR33154:SF33">
    <property type="entry name" value="TRANSCRIPTIONAL REPRESSOR SDPR"/>
    <property type="match status" value="1"/>
</dbReference>